<organism evidence="2 3">
    <name type="scientific">Brassica napus</name>
    <name type="common">Rape</name>
    <dbReference type="NCBI Taxonomy" id="3708"/>
    <lineage>
        <taxon>Eukaryota</taxon>
        <taxon>Viridiplantae</taxon>
        <taxon>Streptophyta</taxon>
        <taxon>Embryophyta</taxon>
        <taxon>Tracheophyta</taxon>
        <taxon>Spermatophyta</taxon>
        <taxon>Magnoliopsida</taxon>
        <taxon>eudicotyledons</taxon>
        <taxon>Gunneridae</taxon>
        <taxon>Pentapetalae</taxon>
        <taxon>rosids</taxon>
        <taxon>malvids</taxon>
        <taxon>Brassicales</taxon>
        <taxon>Brassicaceae</taxon>
        <taxon>Brassiceae</taxon>
        <taxon>Brassica</taxon>
    </lineage>
</organism>
<evidence type="ECO:0000313" key="2">
    <source>
        <dbReference type="EMBL" id="CDY66154.1"/>
    </source>
</evidence>
<sequence length="91" mass="10404">MTLFLLVSRRRCDSWWFKSVFMVSRSRSLFNWLDLFLGFAARGGSEKVLPSLLVCGDSLSYLVLVCRAIMLLGLVSLFDVAEDRFFVTVTK</sequence>
<dbReference type="Proteomes" id="UP001295469">
    <property type="component" value="Chromosome C05"/>
</dbReference>
<proteinExistence type="predicted"/>
<name>A0A078JHJ4_BRANA</name>
<dbReference type="Gramene" id="CDY66154">
    <property type="protein sequence ID" value="CDY66154"/>
    <property type="gene ID" value="GSBRNA2T00052176001"/>
</dbReference>
<evidence type="ECO:0000313" key="3">
    <source>
        <dbReference type="Proteomes" id="UP000028999"/>
    </source>
</evidence>
<reference evidence="2 3" key="1">
    <citation type="journal article" date="2014" name="Science">
        <title>Plant genetics. Early allopolyploid evolution in the post-Neolithic Brassica napus oilseed genome.</title>
        <authorList>
            <person name="Chalhoub B."/>
            <person name="Denoeud F."/>
            <person name="Liu S."/>
            <person name="Parkin I.A."/>
            <person name="Tang H."/>
            <person name="Wang X."/>
            <person name="Chiquet J."/>
            <person name="Belcram H."/>
            <person name="Tong C."/>
            <person name="Samans B."/>
            <person name="Correa M."/>
            <person name="Da Silva C."/>
            <person name="Just J."/>
            <person name="Falentin C."/>
            <person name="Koh C.S."/>
            <person name="Le Clainche I."/>
            <person name="Bernard M."/>
            <person name="Bento P."/>
            <person name="Noel B."/>
            <person name="Labadie K."/>
            <person name="Alberti A."/>
            <person name="Charles M."/>
            <person name="Arnaud D."/>
            <person name="Guo H."/>
            <person name="Daviaud C."/>
            <person name="Alamery S."/>
            <person name="Jabbari K."/>
            <person name="Zhao M."/>
            <person name="Edger P.P."/>
            <person name="Chelaifa H."/>
            <person name="Tack D."/>
            <person name="Lassalle G."/>
            <person name="Mestiri I."/>
            <person name="Schnel N."/>
            <person name="Le Paslier M.C."/>
            <person name="Fan G."/>
            <person name="Renault V."/>
            <person name="Bayer P.E."/>
            <person name="Golicz A.A."/>
            <person name="Manoli S."/>
            <person name="Lee T.H."/>
            <person name="Thi V.H."/>
            <person name="Chalabi S."/>
            <person name="Hu Q."/>
            <person name="Fan C."/>
            <person name="Tollenaere R."/>
            <person name="Lu Y."/>
            <person name="Battail C."/>
            <person name="Shen J."/>
            <person name="Sidebottom C.H."/>
            <person name="Wang X."/>
            <person name="Canaguier A."/>
            <person name="Chauveau A."/>
            <person name="Berard A."/>
            <person name="Deniot G."/>
            <person name="Guan M."/>
            <person name="Liu Z."/>
            <person name="Sun F."/>
            <person name="Lim Y.P."/>
            <person name="Lyons E."/>
            <person name="Town C.D."/>
            <person name="Bancroft I."/>
            <person name="Wang X."/>
            <person name="Meng J."/>
            <person name="Ma J."/>
            <person name="Pires J.C."/>
            <person name="King G.J."/>
            <person name="Brunel D."/>
            <person name="Delourme R."/>
            <person name="Renard M."/>
            <person name="Aury J.M."/>
            <person name="Adams K.L."/>
            <person name="Batley J."/>
            <person name="Snowdon R.J."/>
            <person name="Tost J."/>
            <person name="Edwards D."/>
            <person name="Zhou Y."/>
            <person name="Hua W."/>
            <person name="Sharpe A.G."/>
            <person name="Paterson A.H."/>
            <person name="Guan C."/>
            <person name="Wincker P."/>
        </authorList>
    </citation>
    <scope>NUCLEOTIDE SEQUENCE [LARGE SCALE GENOMIC DNA]</scope>
    <source>
        <strain evidence="3">cv. Darmor-bzh</strain>
    </source>
</reference>
<protein>
    <submittedName>
        <fullName evidence="1">(rape) hypothetical protein</fullName>
    </submittedName>
    <submittedName>
        <fullName evidence="2">BnaCnng49650D protein</fullName>
    </submittedName>
</protein>
<keyword evidence="3" id="KW-1185">Reference proteome</keyword>
<dbReference type="AlphaFoldDB" id="A0A078JHJ4"/>
<reference evidence="2" key="2">
    <citation type="submission" date="2014-06" db="EMBL/GenBank/DDBJ databases">
        <authorList>
            <person name="Genoscope - CEA"/>
        </authorList>
    </citation>
    <scope>NUCLEOTIDE SEQUENCE</scope>
</reference>
<reference evidence="1" key="3">
    <citation type="submission" date="2021-01" db="EMBL/GenBank/DDBJ databases">
        <authorList>
            <consortium name="Genoscope - CEA"/>
            <person name="William W."/>
        </authorList>
    </citation>
    <scope>NUCLEOTIDE SEQUENCE</scope>
</reference>
<gene>
    <name evidence="2" type="primary">BnaCnng49650D</name>
    <name evidence="1" type="ORF">DARMORV10_C05P29300.1</name>
    <name evidence="2" type="ORF">GSBRNA2T00052176001</name>
</gene>
<dbReference type="Proteomes" id="UP000028999">
    <property type="component" value="Unassembled WGS sequence"/>
</dbReference>
<evidence type="ECO:0000313" key="1">
    <source>
        <dbReference type="EMBL" id="CAF1928856.1"/>
    </source>
</evidence>
<accession>A0A078JHJ4</accession>
<dbReference type="PaxDb" id="3708-A0A078JHJ4"/>
<dbReference type="EMBL" id="LK035109">
    <property type="protein sequence ID" value="CDY66154.1"/>
    <property type="molecule type" value="Genomic_DNA"/>
</dbReference>
<dbReference type="EMBL" id="HG994369">
    <property type="protein sequence ID" value="CAF1928856.1"/>
    <property type="molecule type" value="Genomic_DNA"/>
</dbReference>